<evidence type="ECO:0000256" key="8">
    <source>
        <dbReference type="ARBA" id="ARBA00022853"/>
    </source>
</evidence>
<feature type="repeat" description="WD" evidence="14">
    <location>
        <begin position="1689"/>
        <end position="1730"/>
    </location>
</feature>
<dbReference type="InterPro" id="IPR019775">
    <property type="entry name" value="WD40_repeat_CS"/>
</dbReference>
<dbReference type="eggNOG" id="KOG1686">
    <property type="taxonomic scope" value="Eukaryota"/>
</dbReference>
<dbReference type="Pfam" id="PF24105">
    <property type="entry name" value="Beta-prop_CAF1B_HIR1"/>
    <property type="match status" value="1"/>
</dbReference>
<dbReference type="SUPFAM" id="SSF50978">
    <property type="entry name" value="WD40 repeat-like"/>
    <property type="match status" value="1"/>
</dbReference>
<dbReference type="InterPro" id="IPR007698">
    <property type="entry name" value="AlaDH/PNT_NAD(H)-bd"/>
</dbReference>
<dbReference type="Pfam" id="PF00829">
    <property type="entry name" value="Ribosomal_L21p"/>
    <property type="match status" value="1"/>
</dbReference>
<dbReference type="FunFam" id="3.40.50.720:FF:000087">
    <property type="entry name" value="alpha-aminoadipic semialdehyde synthase, mitochondrial"/>
    <property type="match status" value="1"/>
</dbReference>
<comment type="subcellular location">
    <subcellularLocation>
        <location evidence="1">Nucleus</location>
    </subcellularLocation>
</comment>
<dbReference type="SMART" id="SM01003">
    <property type="entry name" value="AlaDh_PNT_N"/>
    <property type="match status" value="1"/>
</dbReference>
<evidence type="ECO:0000256" key="10">
    <source>
        <dbReference type="ARBA" id="ARBA00023002"/>
    </source>
</evidence>
<dbReference type="PROSITE" id="PS50082">
    <property type="entry name" value="WD_REPEATS_2"/>
    <property type="match status" value="3"/>
</dbReference>
<evidence type="ECO:0000256" key="15">
    <source>
        <dbReference type="SAM" id="Coils"/>
    </source>
</evidence>
<dbReference type="CDD" id="cd12189">
    <property type="entry name" value="LKR_SDH_like"/>
    <property type="match status" value="1"/>
</dbReference>
<dbReference type="Pfam" id="PF05222">
    <property type="entry name" value="AlaDh_PNT_N"/>
    <property type="match status" value="1"/>
</dbReference>
<proteinExistence type="inferred from homology"/>
<comment type="similarity">
    <text evidence="5">Belongs to the WD repeat HIR1 family.</text>
</comment>
<dbReference type="GO" id="GO:0004753">
    <property type="term" value="F:saccharopine dehydrogenase activity"/>
    <property type="evidence" value="ECO:0007669"/>
    <property type="project" value="TreeGrafter"/>
</dbReference>
<evidence type="ECO:0000256" key="2">
    <source>
        <dbReference type="ARBA" id="ARBA00004682"/>
    </source>
</evidence>
<dbReference type="eggNOG" id="KOG0172">
    <property type="taxonomic scope" value="Eukaryota"/>
</dbReference>
<keyword evidence="16" id="KW-1133">Transmembrane helix</keyword>
<dbReference type="SMART" id="SM00320">
    <property type="entry name" value="WD40"/>
    <property type="match status" value="5"/>
</dbReference>
<evidence type="ECO:0000256" key="3">
    <source>
        <dbReference type="ARBA" id="ARBA00004720"/>
    </source>
</evidence>
<keyword evidence="8" id="KW-0156">Chromatin regulator</keyword>
<dbReference type="Pfam" id="PF03435">
    <property type="entry name" value="Sacchrp_dh_NADP"/>
    <property type="match status" value="1"/>
</dbReference>
<dbReference type="SUPFAM" id="SSF51735">
    <property type="entry name" value="NAD(P)-binding Rossmann-fold domains"/>
    <property type="match status" value="1"/>
</dbReference>
<evidence type="ECO:0000256" key="11">
    <source>
        <dbReference type="ARBA" id="ARBA00023242"/>
    </source>
</evidence>
<evidence type="ECO:0000256" key="7">
    <source>
        <dbReference type="ARBA" id="ARBA00022737"/>
    </source>
</evidence>
<sequence length="2003" mass="227755">MFQYCAIKIMFINFSFCLEILYKFYTFYFYTYFIFPLAPSVFSNSKLLVNMAASMALVLRRLSISQLLKSRCCFTPKNQLNANFSLSTVYSRSSLHRQEVVPSESERKEVDKLFSDALIGKINNQIESNKQGRLFAVVYICGQQFKVTNEDLIVVEEEFIPEIGESLQLTKVILVGGSDFTLIGRPLLNPNLVKVNVTVVEKTLSHLVTDFYYRKRSSYSRMRLTRLPHTMLRINNISIEGDSKSPDKTYEIMEHARFVCLKLNKSIRWNWSQLKYDIRCSSSKPLAGKMIAIRREDSSVWERRAPLSPSNVRQLIKQGCKVLVQPSNRRAYPMQAYANAGAIIQEEINDAPVIVGVKQVPIDLLIPDKTYCFFSHTIKAQDANMPLLDAILEKNIRLIDYEKMVDSKGQRVVAFGIWAGVAGMINILHGLGLRLLALGHHTPFMHIGPAHNYRTSGMARQAIRDAGYEIALGMMPKSIGPLTFVFTGSGNVSQGAQELFQDLPHEFVPPEMLKKAAEHGATNKVYACSVSRADHVVRKDGKEFDPVDYDENPNEYFSTFSKKIAPYASVIVNGIYWAPNSPRLITIPDAKYLLRPASTPWLPINMGSPPLPHRLLAICDISADPGGSIEFMIECTTIDTPFCLYDADQHRNTESFAGPGVLVCSIDNMPTQLPLQATDDFGELLFPYIDDILNSDATIPLSEEKFNPVVYGAVIASNGKLTSNFEYIQDLRNARFLKMKPSTGSGKNVLVLGAGFVAPPAIEYLSRHEDINVTLASNIKEEADKLARNFNNVDPVLLDVLDRPNHMEDLIKKADVVIRQLEKKILLPYTLHHKVAACCIKNKINMVTASYRNPQIMELNQAAIDAGISIVNEVGLDPGIDHLLAVEAFDDVRLNGGKVESFVSYCGALPSPECANNPLRYKFSWSPRGVLMAALNSAVYKKDGKKIEVPGEGGLLEHPFDVDFFPAFNLECFPNRDSLIYSELYKIPEANTVLRGTLRYKVGFATAMKSFVQLGLLSVKPHPALHPKGPDITWKKLMCQLLNIHDDNLFLDNLKAILLERLNKDMEKFNSISELGLMSDDLISKKNTPLDTLCHYLANRLAFEPLENDIVVLHTEIGIVWPDQRREIRNIDLVCYGDSKGYSAMAKTVGFPSGIVAKMLLDGEIQQKGAIIPLTPDLYSPLLKRLKQEGITPYMRSRRVHRREWLTMTEHQDEISKGNVVNDFGTIGIIFQNKLLKIVEELRLKRETDVENELKIKILRAEKYDLENRIEKSISENESTNEKIEQLENKYKKIYERKWMSSEEEKNQFALLNQRLNQELDCLKEETRGLEFEKLGLLKTLRDIENQLKIESSTRQKFVSQMVQINEEIQTVKQYQNDLTIAQNRIENYAAKTTEYVTQLQIALKHDNCLLNGLKSERCKLSEELLKTRYDLMKSGMNSGTETELKEKNDQLELELQFKKNELELLQSQVKNIKEGQDKMSSAIYEATFLMNKYLNATIIANKNEEMWKEQFEMQKAQIEFQKNQIQIFTEKSYQAVETQTDVAHFVEIDEIEILMKPRKNICHSITTMRCTIPEISWHNRDPVLSLDFQYQDERIRRLATGGTDSHVLIWLVNIAANGQIEVDFVSDLARHNKAVNIVRFSPDGKTLATGDDEAVIWLWKLSEKGMQDMFMDDSESENKEYWRPLRSLRTHVQDICDICWSPDGRFLISGSVDNTAILWNVQKGRLVKILSDHKGFVQGVAWDPRNEFLATLSSDRSCLVYNIKSEKVISRVHKLNIPNPSEPTQQKQVRMFCDDTLKSFCRRLTFTPDGEFLITPAGQLELDDEESINVAYVFTRNSVKRPVLYLPTGDKCAVAVRCCPVLFQLRSIDKSKINEKFTSTIKTDSNDNSNEKFTLFDLPYRVVFAVATLNSILLYDTQQPLPFAHVSNLHYTRLSDISWSHDGAVLAASSTDGYCSFISFKEGELGIPYTKIEAHAEPMSTKTIDEEIKKKKKGHFLLLDYC</sequence>
<dbReference type="PROSITE" id="PS50294">
    <property type="entry name" value="WD_REPEATS_REGION"/>
    <property type="match status" value="2"/>
</dbReference>
<keyword evidence="16" id="KW-0472">Membrane</keyword>
<dbReference type="InterPro" id="IPR005097">
    <property type="entry name" value="Sacchrp_dh_NADP-bd"/>
</dbReference>
<dbReference type="InterPro" id="IPR036164">
    <property type="entry name" value="bL21-like_sf"/>
</dbReference>
<comment type="pathway">
    <text evidence="3">Amino-acid degradation; L-lysine degradation via saccharopine pathway; glutaryl-CoA from L-lysine: step 2/6.</text>
</comment>
<dbReference type="GO" id="GO:0033512">
    <property type="term" value="P:L-lysine catabolic process to acetyl-CoA via saccharopine"/>
    <property type="evidence" value="ECO:0007669"/>
    <property type="project" value="UniProtKB-UniPathway"/>
</dbReference>
<dbReference type="InterPro" id="IPR036291">
    <property type="entry name" value="NAD(P)-bd_dom_sf"/>
</dbReference>
<dbReference type="SMART" id="SM01002">
    <property type="entry name" value="AlaDh_PNT_C"/>
    <property type="match status" value="1"/>
</dbReference>
<dbReference type="GO" id="GO:0005737">
    <property type="term" value="C:cytoplasm"/>
    <property type="evidence" value="ECO:0007669"/>
    <property type="project" value="UniProtKB-ARBA"/>
</dbReference>
<dbReference type="GO" id="GO:0019878">
    <property type="term" value="P:lysine biosynthetic process via aminoadipic acid"/>
    <property type="evidence" value="ECO:0007669"/>
    <property type="project" value="TreeGrafter"/>
</dbReference>
<evidence type="ECO:0000256" key="12">
    <source>
        <dbReference type="ARBA" id="ARBA00023268"/>
    </source>
</evidence>
<feature type="domain" description="Alanine dehydrogenase/pyridine nucleotide transhydrogenase N-terminal" evidence="18">
    <location>
        <begin position="292"/>
        <end position="422"/>
    </location>
</feature>
<evidence type="ECO:0000256" key="1">
    <source>
        <dbReference type="ARBA" id="ARBA00004123"/>
    </source>
</evidence>
<dbReference type="InterPro" id="IPR015943">
    <property type="entry name" value="WD40/YVTN_repeat-like_dom_sf"/>
</dbReference>
<keyword evidence="9" id="KW-0521">NADP</keyword>
<comment type="pathway">
    <text evidence="2">Amino-acid degradation; L-lysine degradation via saccharopine pathway; glutaryl-CoA from L-lysine: step 1/6.</text>
</comment>
<dbReference type="EMBL" id="JH431093">
    <property type="status" value="NOT_ANNOTATED_CDS"/>
    <property type="molecule type" value="Genomic_DNA"/>
</dbReference>
<keyword evidence="11" id="KW-0539">Nucleus</keyword>
<dbReference type="SUPFAM" id="SSF141091">
    <property type="entry name" value="L21p-like"/>
    <property type="match status" value="1"/>
</dbReference>
<dbReference type="Gene3D" id="1.10.1870.10">
    <property type="entry name" value="Domain 3, Saccharopine reductase"/>
    <property type="match status" value="1"/>
</dbReference>
<reference evidence="19" key="2">
    <citation type="submission" date="2015-02" db="UniProtKB">
        <authorList>
            <consortium name="EnsemblMetazoa"/>
        </authorList>
    </citation>
    <scope>IDENTIFICATION</scope>
</reference>
<dbReference type="InterPro" id="IPR001680">
    <property type="entry name" value="WD40_rpt"/>
</dbReference>
<evidence type="ECO:0000259" key="18">
    <source>
        <dbReference type="SMART" id="SM01003"/>
    </source>
</evidence>
<feature type="coiled-coil region" evidence="15">
    <location>
        <begin position="1442"/>
        <end position="1476"/>
    </location>
</feature>
<comment type="similarity">
    <text evidence="4">In the N-terminal section; belongs to the AlaDH/PNT family.</text>
</comment>
<keyword evidence="10" id="KW-0560">Oxidoreductase</keyword>
<dbReference type="GO" id="GO:0006325">
    <property type="term" value="P:chromatin organization"/>
    <property type="evidence" value="ECO:0007669"/>
    <property type="project" value="UniProtKB-KW"/>
</dbReference>
<feature type="repeat" description="WD" evidence="14">
    <location>
        <begin position="1731"/>
        <end position="1772"/>
    </location>
</feature>
<keyword evidence="15" id="KW-0175">Coiled coil</keyword>
<dbReference type="Proteomes" id="UP000014500">
    <property type="component" value="Unassembled WGS sequence"/>
</dbReference>
<feature type="repeat" description="WD" evidence="14">
    <location>
        <begin position="1629"/>
        <end position="1663"/>
    </location>
</feature>
<dbReference type="InterPro" id="IPR055410">
    <property type="entry name" value="Beta-prop_CAF1B_HIR1"/>
</dbReference>
<dbReference type="UniPathway" id="UPA00868">
    <property type="reaction ID" value="UER00835"/>
</dbReference>
<dbReference type="Pfam" id="PF16653">
    <property type="entry name" value="Sacchrp_dh_C"/>
    <property type="match status" value="1"/>
</dbReference>
<dbReference type="HOGENOM" id="CLU_233876_0_0_1"/>
<comment type="similarity">
    <text evidence="13">In the C-terminal section; belongs to the saccharopine dehydrogenase family.</text>
</comment>
<dbReference type="InterPro" id="IPR032095">
    <property type="entry name" value="Sacchrp_dh-like_C"/>
</dbReference>
<keyword evidence="6 14" id="KW-0853">WD repeat</keyword>
<evidence type="ECO:0000256" key="9">
    <source>
        <dbReference type="ARBA" id="ARBA00022857"/>
    </source>
</evidence>
<dbReference type="InterPro" id="IPR028909">
    <property type="entry name" value="bL21-like"/>
</dbReference>
<dbReference type="PANTHER" id="PTHR11133:SF22">
    <property type="entry name" value="ALPHA-AMINOADIPIC SEMIALDEHYDE SYNTHASE, MITOCHONDRIAL"/>
    <property type="match status" value="1"/>
</dbReference>
<evidence type="ECO:0000313" key="20">
    <source>
        <dbReference type="Proteomes" id="UP000014500"/>
    </source>
</evidence>
<dbReference type="FunFam" id="3.30.360.10:FF:000008">
    <property type="entry name" value="Alpha-aminoadipic semialdehyde synthase, mitochondrial"/>
    <property type="match status" value="1"/>
</dbReference>
<dbReference type="InterPro" id="IPR051168">
    <property type="entry name" value="AASS"/>
</dbReference>
<feature type="coiled-coil region" evidence="15">
    <location>
        <begin position="1365"/>
        <end position="1392"/>
    </location>
</feature>
<keyword evidence="16" id="KW-0812">Transmembrane</keyword>
<dbReference type="SUPFAM" id="SSF55347">
    <property type="entry name" value="Glyceraldehyde-3-phosphate dehydrogenase-like, C-terminal domain"/>
    <property type="match status" value="1"/>
</dbReference>
<evidence type="ECO:0000256" key="4">
    <source>
        <dbReference type="ARBA" id="ARBA00005624"/>
    </source>
</evidence>
<evidence type="ECO:0000256" key="5">
    <source>
        <dbReference type="ARBA" id="ARBA00007306"/>
    </source>
</evidence>
<keyword evidence="7" id="KW-0677">Repeat</keyword>
<dbReference type="EnsemblMetazoa" id="SMAR002271-RA">
    <property type="protein sequence ID" value="SMAR002271-PA"/>
    <property type="gene ID" value="SMAR002271"/>
</dbReference>
<evidence type="ECO:0000256" key="6">
    <source>
        <dbReference type="ARBA" id="ARBA00022574"/>
    </source>
</evidence>
<accession>T1IMQ8</accession>
<dbReference type="PROSITE" id="PS00678">
    <property type="entry name" value="WD_REPEATS_1"/>
    <property type="match status" value="1"/>
</dbReference>
<dbReference type="FunFam" id="3.40.50.720:FF:000072">
    <property type="entry name" value="Saccharopine dehydrogenase [NADP(+), L-glutamate-forming]"/>
    <property type="match status" value="1"/>
</dbReference>
<keyword evidence="12" id="KW-0511">Multifunctional enzyme</keyword>
<dbReference type="SUPFAM" id="SSF52283">
    <property type="entry name" value="Formate/glycerate dehydrogenase catalytic domain-like"/>
    <property type="match status" value="1"/>
</dbReference>
<dbReference type="Gene3D" id="2.130.10.10">
    <property type="entry name" value="YVTN repeat-like/Quinoprotein amine dehydrogenase"/>
    <property type="match status" value="2"/>
</dbReference>
<evidence type="ECO:0000313" key="19">
    <source>
        <dbReference type="EnsemblMetazoa" id="SMAR002271-PA"/>
    </source>
</evidence>
<evidence type="ECO:0000256" key="14">
    <source>
        <dbReference type="PROSITE-ProRule" id="PRU00221"/>
    </source>
</evidence>
<protein>
    <submittedName>
        <fullName evidence="19">Uncharacterized protein</fullName>
    </submittedName>
</protein>
<dbReference type="PANTHER" id="PTHR11133">
    <property type="entry name" value="SACCHAROPINE DEHYDROGENASE"/>
    <property type="match status" value="1"/>
</dbReference>
<evidence type="ECO:0000259" key="17">
    <source>
        <dbReference type="SMART" id="SM01002"/>
    </source>
</evidence>
<dbReference type="GO" id="GO:0005840">
    <property type="term" value="C:ribosome"/>
    <property type="evidence" value="ECO:0007669"/>
    <property type="project" value="InterPro"/>
</dbReference>
<dbReference type="STRING" id="126957.T1IMQ8"/>
<evidence type="ECO:0000256" key="16">
    <source>
        <dbReference type="SAM" id="Phobius"/>
    </source>
</evidence>
<keyword evidence="20" id="KW-1185">Reference proteome</keyword>
<dbReference type="Gene3D" id="3.40.50.720">
    <property type="entry name" value="NAD(P)-binding Rossmann-like Domain"/>
    <property type="match status" value="3"/>
</dbReference>
<organism evidence="19 20">
    <name type="scientific">Strigamia maritima</name>
    <name type="common">European centipede</name>
    <name type="synonym">Geophilus maritimus</name>
    <dbReference type="NCBI Taxonomy" id="126957"/>
    <lineage>
        <taxon>Eukaryota</taxon>
        <taxon>Metazoa</taxon>
        <taxon>Ecdysozoa</taxon>
        <taxon>Arthropoda</taxon>
        <taxon>Myriapoda</taxon>
        <taxon>Chilopoda</taxon>
        <taxon>Pleurostigmophora</taxon>
        <taxon>Geophilomorpha</taxon>
        <taxon>Linotaeniidae</taxon>
        <taxon>Strigamia</taxon>
    </lineage>
</organism>
<dbReference type="eggNOG" id="KOG1009">
    <property type="taxonomic scope" value="Eukaryota"/>
</dbReference>
<feature type="domain" description="Alanine dehydrogenase/pyridine nucleotide transhydrogenase NAD(H)-binding" evidence="17">
    <location>
        <begin position="462"/>
        <end position="665"/>
    </location>
</feature>
<dbReference type="GO" id="GO:0005634">
    <property type="term" value="C:nucleus"/>
    <property type="evidence" value="ECO:0007669"/>
    <property type="project" value="UniProtKB-SubCell"/>
</dbReference>
<dbReference type="InterPro" id="IPR036322">
    <property type="entry name" value="WD40_repeat_dom_sf"/>
</dbReference>
<evidence type="ECO:0000256" key="13">
    <source>
        <dbReference type="ARBA" id="ARBA00025744"/>
    </source>
</evidence>
<name>T1IMQ8_STRMM</name>
<reference evidence="20" key="1">
    <citation type="submission" date="2011-05" db="EMBL/GenBank/DDBJ databases">
        <authorList>
            <person name="Richards S.R."/>
            <person name="Qu J."/>
            <person name="Jiang H."/>
            <person name="Jhangiani S.N."/>
            <person name="Agravi P."/>
            <person name="Goodspeed R."/>
            <person name="Gross S."/>
            <person name="Mandapat C."/>
            <person name="Jackson L."/>
            <person name="Mathew T."/>
            <person name="Pu L."/>
            <person name="Thornton R."/>
            <person name="Saada N."/>
            <person name="Wilczek-Boney K.B."/>
            <person name="Lee S."/>
            <person name="Kovar C."/>
            <person name="Wu Y."/>
            <person name="Scherer S.E."/>
            <person name="Worley K.C."/>
            <person name="Muzny D.M."/>
            <person name="Gibbs R."/>
        </authorList>
    </citation>
    <scope>NUCLEOTIDE SEQUENCE</scope>
    <source>
        <strain evidence="20">Brora</strain>
    </source>
</reference>
<feature type="coiled-coil region" evidence="15">
    <location>
        <begin position="1256"/>
        <end position="1333"/>
    </location>
</feature>
<feature type="transmembrane region" description="Helical" evidence="16">
    <location>
        <begin position="12"/>
        <end position="35"/>
    </location>
</feature>
<dbReference type="Gene3D" id="3.30.360.10">
    <property type="entry name" value="Dihydrodipicolinate Reductase, domain 2"/>
    <property type="match status" value="1"/>
</dbReference>
<dbReference type="InterPro" id="IPR007886">
    <property type="entry name" value="AlaDH/PNT_N"/>
</dbReference>